<dbReference type="SMART" id="SM00220">
    <property type="entry name" value="S_TKc"/>
    <property type="match status" value="1"/>
</dbReference>
<dbReference type="STRING" id="307972.A0A2G8L4A5"/>
<dbReference type="InterPro" id="IPR008271">
    <property type="entry name" value="Ser/Thr_kinase_AS"/>
</dbReference>
<evidence type="ECO:0000313" key="12">
    <source>
        <dbReference type="Proteomes" id="UP000230750"/>
    </source>
</evidence>
<dbReference type="GO" id="GO:0005524">
    <property type="term" value="F:ATP binding"/>
    <property type="evidence" value="ECO:0007669"/>
    <property type="project" value="UniProtKB-KW"/>
</dbReference>
<feature type="domain" description="Protein kinase" evidence="10">
    <location>
        <begin position="526"/>
        <end position="821"/>
    </location>
</feature>
<evidence type="ECO:0000256" key="8">
    <source>
        <dbReference type="ARBA" id="ARBA00048679"/>
    </source>
</evidence>
<dbReference type="AlphaFoldDB" id="A0A2G8L4A5"/>
<reference evidence="11 12" key="1">
    <citation type="journal article" date="2017" name="PLoS Biol.">
        <title>The sea cucumber genome provides insights into morphological evolution and visceral regeneration.</title>
        <authorList>
            <person name="Zhang X."/>
            <person name="Sun L."/>
            <person name="Yuan J."/>
            <person name="Sun Y."/>
            <person name="Gao Y."/>
            <person name="Zhang L."/>
            <person name="Li S."/>
            <person name="Dai H."/>
            <person name="Hamel J.F."/>
            <person name="Liu C."/>
            <person name="Yu Y."/>
            <person name="Liu S."/>
            <person name="Lin W."/>
            <person name="Guo K."/>
            <person name="Jin S."/>
            <person name="Xu P."/>
            <person name="Storey K.B."/>
            <person name="Huan P."/>
            <person name="Zhang T."/>
            <person name="Zhou Y."/>
            <person name="Zhang J."/>
            <person name="Lin C."/>
            <person name="Li X."/>
            <person name="Xing L."/>
            <person name="Huo D."/>
            <person name="Sun M."/>
            <person name="Wang L."/>
            <person name="Mercier A."/>
            <person name="Li F."/>
            <person name="Yang H."/>
            <person name="Xiang J."/>
        </authorList>
    </citation>
    <scope>NUCLEOTIDE SEQUENCE [LARGE SCALE GENOMIC DNA]</scope>
    <source>
        <strain evidence="11">Shaxun</strain>
        <tissue evidence="11">Muscle</tissue>
    </source>
</reference>
<keyword evidence="12" id="KW-1185">Reference proteome</keyword>
<dbReference type="InterPro" id="IPR000719">
    <property type="entry name" value="Prot_kinase_dom"/>
</dbReference>
<dbReference type="Gene3D" id="1.10.510.10">
    <property type="entry name" value="Transferase(Phosphotransferase) domain 1"/>
    <property type="match status" value="1"/>
</dbReference>
<dbReference type="PROSITE" id="PS00108">
    <property type="entry name" value="PROTEIN_KINASE_ST"/>
    <property type="match status" value="1"/>
</dbReference>
<evidence type="ECO:0000256" key="1">
    <source>
        <dbReference type="ARBA" id="ARBA00012513"/>
    </source>
</evidence>
<sequence>MNEFQHQQTQPALHSFHNFISWIEKQLTAESWSCDRQAREKSSPLTTESFQPNCGITKPKSPLNATPKVQRKVKHLPAQESVRPLQRTERSLLSSPPTLVNKGRPRLTNQPETTKLRCQSRGIDLKDVSTIIKYAKSISFHTLQSLSPDGQESLNETIKRQKSFIKSFVKCQAKTPCHAVGLDQEFDQRHLQILPSSCRQAVRSPVLPQALALQPQSSCLRLQDQENNVNFNCSKDVTLAHATALPKPCDVSHIPPAIGLVKVRNAQNNGSINHITQTPIKPHSSTRVRSHSEQPLKLTPVPAPRELVPGQEPKVAINKQDGDASRVDGLVAGSRSEVELDRYAAKTHKVLIRNVNIARYPSVSRNELPSEKAPLIHPNVNWGQPRKVAITKPVPINTDATAEPIEATAEPVKPTTEQVIATAEEVKATAELLKATAEQLVCRLCLQFAITKPAPIKTETTTEPVEATVAKPIKAMAEPVIAMAEPDEATADPVEATAELVKAIAEPFKAKAEPVKETAEPVKETVKPIKTTAEQVNAKSKPVQAMTELVLIKHTLTPDKNVVVRKTTAAKLQHLFPECELLWQSDLQHVLHPTTNKPITLGKGAFGVDAKLEVQMLTKLRGLKCVPELFGIVPAEGNTGVPSVVQEFIGDQDTLMTCTIKTAIRKKIFSADIIVRVALSIVKALIDVQSRGIFHCDLKPDNIMLMPELQGGQDPHIKIIDFGRAVSTAHKPKYEHLTPERQGEVLQRSAHIAPEVVLGLLPYSENSEIYSLGKILIRMAGDQSNYLKTIGKMCMHNDFSKRPTMKKVKEELTSYIGRKQC</sequence>
<keyword evidence="4" id="KW-0547">Nucleotide-binding</keyword>
<evidence type="ECO:0000256" key="7">
    <source>
        <dbReference type="ARBA" id="ARBA00047899"/>
    </source>
</evidence>
<evidence type="ECO:0000256" key="4">
    <source>
        <dbReference type="ARBA" id="ARBA00022741"/>
    </source>
</evidence>
<dbReference type="PANTHER" id="PTHR24363:SF0">
    <property type="entry name" value="SERINE_THREONINE KINASE LIKE DOMAIN CONTAINING 1"/>
    <property type="match status" value="1"/>
</dbReference>
<name>A0A2G8L4A5_STIJA</name>
<proteinExistence type="predicted"/>
<dbReference type="InterPro" id="IPR011009">
    <property type="entry name" value="Kinase-like_dom_sf"/>
</dbReference>
<comment type="catalytic activity">
    <reaction evidence="7">
        <text>L-threonyl-[protein] + ATP = O-phospho-L-threonyl-[protein] + ADP + H(+)</text>
        <dbReference type="Rhea" id="RHEA:46608"/>
        <dbReference type="Rhea" id="RHEA-COMP:11060"/>
        <dbReference type="Rhea" id="RHEA-COMP:11605"/>
        <dbReference type="ChEBI" id="CHEBI:15378"/>
        <dbReference type="ChEBI" id="CHEBI:30013"/>
        <dbReference type="ChEBI" id="CHEBI:30616"/>
        <dbReference type="ChEBI" id="CHEBI:61977"/>
        <dbReference type="ChEBI" id="CHEBI:456216"/>
        <dbReference type="EC" id="2.7.11.1"/>
    </reaction>
</comment>
<dbReference type="Pfam" id="PF00069">
    <property type="entry name" value="Pkinase"/>
    <property type="match status" value="1"/>
</dbReference>
<comment type="caution">
    <text evidence="11">The sequence shown here is derived from an EMBL/GenBank/DDBJ whole genome shotgun (WGS) entry which is preliminary data.</text>
</comment>
<organism evidence="11 12">
    <name type="scientific">Stichopus japonicus</name>
    <name type="common">Sea cucumber</name>
    <dbReference type="NCBI Taxonomy" id="307972"/>
    <lineage>
        <taxon>Eukaryota</taxon>
        <taxon>Metazoa</taxon>
        <taxon>Echinodermata</taxon>
        <taxon>Eleutherozoa</taxon>
        <taxon>Echinozoa</taxon>
        <taxon>Holothuroidea</taxon>
        <taxon>Aspidochirotacea</taxon>
        <taxon>Aspidochirotida</taxon>
        <taxon>Stichopodidae</taxon>
        <taxon>Apostichopus</taxon>
    </lineage>
</organism>
<keyword evidence="5" id="KW-0418">Kinase</keyword>
<dbReference type="PANTHER" id="PTHR24363">
    <property type="entry name" value="SERINE/THREONINE PROTEIN KINASE"/>
    <property type="match status" value="1"/>
</dbReference>
<dbReference type="EC" id="2.7.11.1" evidence="1"/>
<feature type="region of interest" description="Disordered" evidence="9">
    <location>
        <begin position="272"/>
        <end position="308"/>
    </location>
</feature>
<feature type="compositionally biased region" description="Polar residues" evidence="9">
    <location>
        <begin position="272"/>
        <end position="283"/>
    </location>
</feature>
<comment type="catalytic activity">
    <reaction evidence="8">
        <text>L-seryl-[protein] + ATP = O-phospho-L-seryl-[protein] + ADP + H(+)</text>
        <dbReference type="Rhea" id="RHEA:17989"/>
        <dbReference type="Rhea" id="RHEA-COMP:9863"/>
        <dbReference type="Rhea" id="RHEA-COMP:11604"/>
        <dbReference type="ChEBI" id="CHEBI:15378"/>
        <dbReference type="ChEBI" id="CHEBI:29999"/>
        <dbReference type="ChEBI" id="CHEBI:30616"/>
        <dbReference type="ChEBI" id="CHEBI:83421"/>
        <dbReference type="ChEBI" id="CHEBI:456216"/>
        <dbReference type="EC" id="2.7.11.1"/>
    </reaction>
</comment>
<dbReference type="SUPFAM" id="SSF56112">
    <property type="entry name" value="Protein kinase-like (PK-like)"/>
    <property type="match status" value="1"/>
</dbReference>
<evidence type="ECO:0000256" key="5">
    <source>
        <dbReference type="ARBA" id="ARBA00022777"/>
    </source>
</evidence>
<dbReference type="OrthoDB" id="10067432at2759"/>
<dbReference type="Proteomes" id="UP000230750">
    <property type="component" value="Unassembled WGS sequence"/>
</dbReference>
<gene>
    <name evidence="11" type="ORF">BSL78_07989</name>
</gene>
<evidence type="ECO:0000256" key="6">
    <source>
        <dbReference type="ARBA" id="ARBA00022840"/>
    </source>
</evidence>
<feature type="compositionally biased region" description="Polar residues" evidence="9">
    <location>
        <begin position="43"/>
        <end position="54"/>
    </location>
</feature>
<accession>A0A2G8L4A5</accession>
<keyword evidence="3" id="KW-0808">Transferase</keyword>
<dbReference type="CDD" id="cd00180">
    <property type="entry name" value="PKc"/>
    <property type="match status" value="1"/>
</dbReference>
<evidence type="ECO:0000313" key="11">
    <source>
        <dbReference type="EMBL" id="PIK55094.1"/>
    </source>
</evidence>
<evidence type="ECO:0000259" key="10">
    <source>
        <dbReference type="PROSITE" id="PS50011"/>
    </source>
</evidence>
<protein>
    <recommendedName>
        <fullName evidence="1">non-specific serine/threonine protein kinase</fullName>
        <ecNumber evidence="1">2.7.11.1</ecNumber>
    </recommendedName>
</protein>
<keyword evidence="6" id="KW-0067">ATP-binding</keyword>
<evidence type="ECO:0000256" key="3">
    <source>
        <dbReference type="ARBA" id="ARBA00022679"/>
    </source>
</evidence>
<feature type="region of interest" description="Disordered" evidence="9">
    <location>
        <begin position="38"/>
        <end position="109"/>
    </location>
</feature>
<dbReference type="EMBL" id="MRZV01000225">
    <property type="protein sequence ID" value="PIK55094.1"/>
    <property type="molecule type" value="Genomic_DNA"/>
</dbReference>
<dbReference type="GO" id="GO:0004674">
    <property type="term" value="F:protein serine/threonine kinase activity"/>
    <property type="evidence" value="ECO:0007669"/>
    <property type="project" value="UniProtKB-KW"/>
</dbReference>
<evidence type="ECO:0000256" key="9">
    <source>
        <dbReference type="SAM" id="MobiDB-lite"/>
    </source>
</evidence>
<dbReference type="PROSITE" id="PS50011">
    <property type="entry name" value="PROTEIN_KINASE_DOM"/>
    <property type="match status" value="1"/>
</dbReference>
<keyword evidence="2" id="KW-0723">Serine/threonine-protein kinase</keyword>
<evidence type="ECO:0000256" key="2">
    <source>
        <dbReference type="ARBA" id="ARBA00022527"/>
    </source>
</evidence>